<proteinExistence type="predicted"/>
<keyword evidence="1" id="KW-0472">Membrane</keyword>
<evidence type="ECO:0000313" key="2">
    <source>
        <dbReference type="EMBL" id="KAJ8407645.1"/>
    </source>
</evidence>
<reference evidence="2" key="1">
    <citation type="journal article" date="2023" name="Science">
        <title>Genome structures resolve the early diversification of teleost fishes.</title>
        <authorList>
            <person name="Parey E."/>
            <person name="Louis A."/>
            <person name="Montfort J."/>
            <person name="Bouchez O."/>
            <person name="Roques C."/>
            <person name="Iampietro C."/>
            <person name="Lluch J."/>
            <person name="Castinel A."/>
            <person name="Donnadieu C."/>
            <person name="Desvignes T."/>
            <person name="Floi Bucao C."/>
            <person name="Jouanno E."/>
            <person name="Wen M."/>
            <person name="Mejri S."/>
            <person name="Dirks R."/>
            <person name="Jansen H."/>
            <person name="Henkel C."/>
            <person name="Chen W.J."/>
            <person name="Zahm M."/>
            <person name="Cabau C."/>
            <person name="Klopp C."/>
            <person name="Thompson A.W."/>
            <person name="Robinson-Rechavi M."/>
            <person name="Braasch I."/>
            <person name="Lecointre G."/>
            <person name="Bobe J."/>
            <person name="Postlethwait J.H."/>
            <person name="Berthelot C."/>
            <person name="Roest Crollius H."/>
            <person name="Guiguen Y."/>
        </authorList>
    </citation>
    <scope>NUCLEOTIDE SEQUENCE</scope>
    <source>
        <strain evidence="2">NC1722</strain>
    </source>
</reference>
<gene>
    <name evidence="2" type="ORF">AAFF_G00275020</name>
</gene>
<keyword evidence="3" id="KW-1185">Reference proteome</keyword>
<sequence>MLGSSKMASYVRVVQGIIVYDRQTLLNIRASLVDLTTLYAEDGNAHHCLFPRLPEGVWAPRCGSHRKKRLRRRGKRAGALVKLRDLARSCSISPSSLPLHLFDNGSDQRSCYFHRRSMEPRYASLRPVWPVQDELPQAPLNIPARLRVKRGGAVLHNLRLTPTPALFVLTCCSVPLYVCWLFIFCLFKL</sequence>
<name>A0AAD7SRU9_9TELE</name>
<dbReference type="EMBL" id="JAINUG010000038">
    <property type="protein sequence ID" value="KAJ8407645.1"/>
    <property type="molecule type" value="Genomic_DNA"/>
</dbReference>
<dbReference type="Proteomes" id="UP001221898">
    <property type="component" value="Unassembled WGS sequence"/>
</dbReference>
<keyword evidence="1" id="KW-1133">Transmembrane helix</keyword>
<accession>A0AAD7SRU9</accession>
<comment type="caution">
    <text evidence="2">The sequence shown here is derived from an EMBL/GenBank/DDBJ whole genome shotgun (WGS) entry which is preliminary data.</text>
</comment>
<evidence type="ECO:0000256" key="1">
    <source>
        <dbReference type="SAM" id="Phobius"/>
    </source>
</evidence>
<protein>
    <submittedName>
        <fullName evidence="2">Uncharacterized protein</fullName>
    </submittedName>
</protein>
<evidence type="ECO:0000313" key="3">
    <source>
        <dbReference type="Proteomes" id="UP001221898"/>
    </source>
</evidence>
<dbReference type="AlphaFoldDB" id="A0AAD7SRU9"/>
<keyword evidence="1" id="KW-0812">Transmembrane</keyword>
<organism evidence="2 3">
    <name type="scientific">Aldrovandia affinis</name>
    <dbReference type="NCBI Taxonomy" id="143900"/>
    <lineage>
        <taxon>Eukaryota</taxon>
        <taxon>Metazoa</taxon>
        <taxon>Chordata</taxon>
        <taxon>Craniata</taxon>
        <taxon>Vertebrata</taxon>
        <taxon>Euteleostomi</taxon>
        <taxon>Actinopterygii</taxon>
        <taxon>Neopterygii</taxon>
        <taxon>Teleostei</taxon>
        <taxon>Notacanthiformes</taxon>
        <taxon>Halosauridae</taxon>
        <taxon>Aldrovandia</taxon>
    </lineage>
</organism>
<feature type="transmembrane region" description="Helical" evidence="1">
    <location>
        <begin position="165"/>
        <end position="187"/>
    </location>
</feature>